<dbReference type="Proteomes" id="UP000186922">
    <property type="component" value="Unassembled WGS sequence"/>
</dbReference>
<comment type="caution">
    <text evidence="1">The sequence shown here is derived from an EMBL/GenBank/DDBJ whole genome shotgun (WGS) entry which is preliminary data.</text>
</comment>
<evidence type="ECO:0000313" key="2">
    <source>
        <dbReference type="Proteomes" id="UP000186922"/>
    </source>
</evidence>
<evidence type="ECO:0000313" key="1">
    <source>
        <dbReference type="EMBL" id="GAU99257.1"/>
    </source>
</evidence>
<organism evidence="1 2">
    <name type="scientific">Ramazzottius varieornatus</name>
    <name type="common">Water bear</name>
    <name type="synonym">Tardigrade</name>
    <dbReference type="NCBI Taxonomy" id="947166"/>
    <lineage>
        <taxon>Eukaryota</taxon>
        <taxon>Metazoa</taxon>
        <taxon>Ecdysozoa</taxon>
        <taxon>Tardigrada</taxon>
        <taxon>Eutardigrada</taxon>
        <taxon>Parachela</taxon>
        <taxon>Hypsibioidea</taxon>
        <taxon>Ramazzottiidae</taxon>
        <taxon>Ramazzottius</taxon>
    </lineage>
</organism>
<proteinExistence type="predicted"/>
<keyword evidence="2" id="KW-1185">Reference proteome</keyword>
<name>A0A1D1VHN3_RAMVA</name>
<dbReference type="EMBL" id="BDGG01000005">
    <property type="protein sequence ID" value="GAU99257.1"/>
    <property type="molecule type" value="Genomic_DNA"/>
</dbReference>
<protein>
    <submittedName>
        <fullName evidence="1">Uncharacterized protein</fullName>
    </submittedName>
</protein>
<accession>A0A1D1VHN3</accession>
<dbReference type="AlphaFoldDB" id="A0A1D1VHN3"/>
<gene>
    <name evidence="1" type="primary">RvY_10287-1</name>
    <name evidence="1" type="synonym">RvY_10287.1</name>
    <name evidence="1" type="ORF">RvY_10287</name>
</gene>
<reference evidence="1 2" key="1">
    <citation type="journal article" date="2016" name="Nat. Commun.">
        <title>Extremotolerant tardigrade genome and improved radiotolerance of human cultured cells by tardigrade-unique protein.</title>
        <authorList>
            <person name="Hashimoto T."/>
            <person name="Horikawa D.D."/>
            <person name="Saito Y."/>
            <person name="Kuwahara H."/>
            <person name="Kozuka-Hata H."/>
            <person name="Shin-I T."/>
            <person name="Minakuchi Y."/>
            <person name="Ohishi K."/>
            <person name="Motoyama A."/>
            <person name="Aizu T."/>
            <person name="Enomoto A."/>
            <person name="Kondo K."/>
            <person name="Tanaka S."/>
            <person name="Hara Y."/>
            <person name="Koshikawa S."/>
            <person name="Sagara H."/>
            <person name="Miura T."/>
            <person name="Yokobori S."/>
            <person name="Miyagawa K."/>
            <person name="Suzuki Y."/>
            <person name="Kubo T."/>
            <person name="Oyama M."/>
            <person name="Kohara Y."/>
            <person name="Fujiyama A."/>
            <person name="Arakawa K."/>
            <person name="Katayama T."/>
            <person name="Toyoda A."/>
            <person name="Kunieda T."/>
        </authorList>
    </citation>
    <scope>NUCLEOTIDE SEQUENCE [LARGE SCALE GENOMIC DNA]</scope>
    <source>
        <strain evidence="1 2">YOKOZUNA-1</strain>
    </source>
</reference>
<sequence length="106" mass="12211">MQRFQTTPHEHTFDRDLANGIFTAIKPVLRALYAEGKRQSRSGNRHPLKSLDSTDVRQISHFTENATPRSSLIYDTTVCRCNDQTLPRFEGSFIANHLPEKRNPEK</sequence>